<keyword evidence="10" id="KW-1185">Reference proteome</keyword>
<name>A0A9P8VLB1_9PEZI</name>
<dbReference type="InterPro" id="IPR001138">
    <property type="entry name" value="Zn2Cys6_DnaBD"/>
</dbReference>
<dbReference type="PROSITE" id="PS00463">
    <property type="entry name" value="ZN2_CY6_FUNGAL_1"/>
    <property type="match status" value="1"/>
</dbReference>
<keyword evidence="6" id="KW-0539">Nucleus</keyword>
<evidence type="ECO:0000259" key="8">
    <source>
        <dbReference type="PROSITE" id="PS50048"/>
    </source>
</evidence>
<dbReference type="PANTHER" id="PTHR47540:SF6">
    <property type="entry name" value="ZN(II)2CYS6 TRANSCRIPTION FACTOR (EUROFUNG)"/>
    <property type="match status" value="1"/>
</dbReference>
<dbReference type="CDD" id="cd12148">
    <property type="entry name" value="fungal_TF_MHR"/>
    <property type="match status" value="1"/>
</dbReference>
<dbReference type="InterPro" id="IPR036864">
    <property type="entry name" value="Zn2-C6_fun-type_DNA-bd_sf"/>
</dbReference>
<evidence type="ECO:0000256" key="3">
    <source>
        <dbReference type="ARBA" id="ARBA00023015"/>
    </source>
</evidence>
<organism evidence="9 10">
    <name type="scientific">Plectosphaerella plurivora</name>
    <dbReference type="NCBI Taxonomy" id="936078"/>
    <lineage>
        <taxon>Eukaryota</taxon>
        <taxon>Fungi</taxon>
        <taxon>Dikarya</taxon>
        <taxon>Ascomycota</taxon>
        <taxon>Pezizomycotina</taxon>
        <taxon>Sordariomycetes</taxon>
        <taxon>Hypocreomycetidae</taxon>
        <taxon>Glomerellales</taxon>
        <taxon>Plectosphaerellaceae</taxon>
        <taxon>Plectosphaerella</taxon>
    </lineage>
</organism>
<keyword evidence="4" id="KW-0238">DNA-binding</keyword>
<dbReference type="SMART" id="SM00906">
    <property type="entry name" value="Fungal_trans"/>
    <property type="match status" value="1"/>
</dbReference>
<dbReference type="GO" id="GO:0008270">
    <property type="term" value="F:zinc ion binding"/>
    <property type="evidence" value="ECO:0007669"/>
    <property type="project" value="InterPro"/>
</dbReference>
<dbReference type="InterPro" id="IPR007219">
    <property type="entry name" value="XnlR_reg_dom"/>
</dbReference>
<comment type="subcellular location">
    <subcellularLocation>
        <location evidence="1">Nucleus</location>
    </subcellularLocation>
</comment>
<protein>
    <submittedName>
        <fullName evidence="9">Fungal-specific transcription factor domain-containing protein</fullName>
    </submittedName>
</protein>
<dbReference type="GO" id="GO:0006351">
    <property type="term" value="P:DNA-templated transcription"/>
    <property type="evidence" value="ECO:0007669"/>
    <property type="project" value="InterPro"/>
</dbReference>
<accession>A0A9P8VLB1</accession>
<evidence type="ECO:0000313" key="9">
    <source>
        <dbReference type="EMBL" id="KAH6695607.1"/>
    </source>
</evidence>
<dbReference type="GO" id="GO:0005634">
    <property type="term" value="C:nucleus"/>
    <property type="evidence" value="ECO:0007669"/>
    <property type="project" value="UniProtKB-SubCell"/>
</dbReference>
<dbReference type="AlphaFoldDB" id="A0A9P8VLB1"/>
<dbReference type="GO" id="GO:0043565">
    <property type="term" value="F:sequence-specific DNA binding"/>
    <property type="evidence" value="ECO:0007669"/>
    <property type="project" value="TreeGrafter"/>
</dbReference>
<dbReference type="PANTHER" id="PTHR47540">
    <property type="entry name" value="THIAMINE REPRESSIBLE GENES REGULATORY PROTEIN THI5"/>
    <property type="match status" value="1"/>
</dbReference>
<dbReference type="CDD" id="cd00067">
    <property type="entry name" value="GAL4"/>
    <property type="match status" value="1"/>
</dbReference>
<dbReference type="GO" id="GO:0000981">
    <property type="term" value="F:DNA-binding transcription factor activity, RNA polymerase II-specific"/>
    <property type="evidence" value="ECO:0007669"/>
    <property type="project" value="InterPro"/>
</dbReference>
<keyword evidence="2" id="KW-0479">Metal-binding</keyword>
<dbReference type="SMART" id="SM00066">
    <property type="entry name" value="GAL4"/>
    <property type="match status" value="1"/>
</dbReference>
<feature type="region of interest" description="Disordered" evidence="7">
    <location>
        <begin position="81"/>
        <end position="121"/>
    </location>
</feature>
<feature type="domain" description="Zn(2)-C6 fungal-type" evidence="8">
    <location>
        <begin position="30"/>
        <end position="61"/>
    </location>
</feature>
<evidence type="ECO:0000256" key="2">
    <source>
        <dbReference type="ARBA" id="ARBA00022723"/>
    </source>
</evidence>
<dbReference type="OrthoDB" id="3266505at2759"/>
<dbReference type="Pfam" id="PF00172">
    <property type="entry name" value="Zn_clus"/>
    <property type="match status" value="1"/>
</dbReference>
<feature type="region of interest" description="Disordered" evidence="7">
    <location>
        <begin position="1"/>
        <end position="20"/>
    </location>
</feature>
<dbReference type="PROSITE" id="PS50048">
    <property type="entry name" value="ZN2_CY6_FUNGAL_2"/>
    <property type="match status" value="1"/>
</dbReference>
<dbReference type="InterPro" id="IPR051711">
    <property type="entry name" value="Stress_Response_Reg"/>
</dbReference>
<dbReference type="Pfam" id="PF04082">
    <property type="entry name" value="Fungal_trans"/>
    <property type="match status" value="1"/>
</dbReference>
<feature type="region of interest" description="Disordered" evidence="7">
    <location>
        <begin position="615"/>
        <end position="661"/>
    </location>
</feature>
<keyword evidence="3" id="KW-0805">Transcription regulation</keyword>
<feature type="compositionally biased region" description="Basic and acidic residues" evidence="7">
    <location>
        <begin position="615"/>
        <end position="634"/>
    </location>
</feature>
<evidence type="ECO:0000256" key="5">
    <source>
        <dbReference type="ARBA" id="ARBA00023163"/>
    </source>
</evidence>
<dbReference type="Proteomes" id="UP000770015">
    <property type="component" value="Unassembled WGS sequence"/>
</dbReference>
<evidence type="ECO:0000256" key="7">
    <source>
        <dbReference type="SAM" id="MobiDB-lite"/>
    </source>
</evidence>
<evidence type="ECO:0000256" key="1">
    <source>
        <dbReference type="ARBA" id="ARBA00004123"/>
    </source>
</evidence>
<dbReference type="SUPFAM" id="SSF57701">
    <property type="entry name" value="Zn2/Cys6 DNA-binding domain"/>
    <property type="match status" value="1"/>
</dbReference>
<dbReference type="GO" id="GO:0045944">
    <property type="term" value="P:positive regulation of transcription by RNA polymerase II"/>
    <property type="evidence" value="ECO:0007669"/>
    <property type="project" value="TreeGrafter"/>
</dbReference>
<sequence>MTTMEAVAASPSARTVMSASGKKPRRLLAACLRCHSQKIKCSGDSPCRACISSNKAADCHFPSRERKVTVSESYLRRLEKESKRLHGSHAGPSQQPTPDSRAGSPLGRATGSGDDMDMLNPMFDKQSESRKATEPSFIGEASCAAFNNRLLQCLDANYTPSTPGFTNYFRPPATRRVPMPGHEDAADDANLPDRMHARLLLNLARSFIGNYHPLFLEKAFMAEVDAFYRQDQSPSQLWLCKFLALMALGEVYSNRRRVGDSNRVPGTAYYVRAVQMLPDSFEEPSLLHVEVLTLLAWAANLYGSVRTAFIFSGDAMRLATSLGMHRSVSARSSLTPVERETRRRTWWVLYFFDRFSASKLGQPVFLRDEDIDVELPSMDGLTEEEQQEFLDPAPLAANVRLARIIGNILTDIYGVPSRNNKGLCLHRVHSILKQLRAWHDGLPPSLRINDRGTPRPVASLYLAYNQCIIQTTRPVLLHLFKTQYQLGGSEEPRRDSFSSITLALAESCIGAAQASGRVVEALFLNGTIATFGYWDAHHIFSAALVLIMSAVMKPTPAASDALEMMLSILRSMRDSGNIPAVEFCERLGVIQARVAELRASMGGVGAFILGGARDGGDGNEADHGRESRGDEAHAPRVAAGADSNPHGGPAAGPSSEHYQAMHAGPLQDDGYALPYGQADILGNPLIGRFLDEGWVPSWPDSAFAKDGALGDLATELEEQFLFQMS</sequence>
<proteinExistence type="predicted"/>
<reference evidence="9" key="1">
    <citation type="journal article" date="2021" name="Nat. Commun.">
        <title>Genetic determinants of endophytism in the Arabidopsis root mycobiome.</title>
        <authorList>
            <person name="Mesny F."/>
            <person name="Miyauchi S."/>
            <person name="Thiergart T."/>
            <person name="Pickel B."/>
            <person name="Atanasova L."/>
            <person name="Karlsson M."/>
            <person name="Huettel B."/>
            <person name="Barry K.W."/>
            <person name="Haridas S."/>
            <person name="Chen C."/>
            <person name="Bauer D."/>
            <person name="Andreopoulos W."/>
            <person name="Pangilinan J."/>
            <person name="LaButti K."/>
            <person name="Riley R."/>
            <person name="Lipzen A."/>
            <person name="Clum A."/>
            <person name="Drula E."/>
            <person name="Henrissat B."/>
            <person name="Kohler A."/>
            <person name="Grigoriev I.V."/>
            <person name="Martin F.M."/>
            <person name="Hacquard S."/>
        </authorList>
    </citation>
    <scope>NUCLEOTIDE SEQUENCE</scope>
    <source>
        <strain evidence="9">MPI-SDFR-AT-0117</strain>
    </source>
</reference>
<gene>
    <name evidence="9" type="ORF">F5X68DRAFT_272886</name>
</gene>
<evidence type="ECO:0000313" key="10">
    <source>
        <dbReference type="Proteomes" id="UP000770015"/>
    </source>
</evidence>
<evidence type="ECO:0000256" key="6">
    <source>
        <dbReference type="ARBA" id="ARBA00023242"/>
    </source>
</evidence>
<comment type="caution">
    <text evidence="9">The sequence shown here is derived from an EMBL/GenBank/DDBJ whole genome shotgun (WGS) entry which is preliminary data.</text>
</comment>
<keyword evidence="5" id="KW-0804">Transcription</keyword>
<dbReference type="EMBL" id="JAGSXJ010000002">
    <property type="protein sequence ID" value="KAH6695607.1"/>
    <property type="molecule type" value="Genomic_DNA"/>
</dbReference>
<evidence type="ECO:0000256" key="4">
    <source>
        <dbReference type="ARBA" id="ARBA00023125"/>
    </source>
</evidence>
<dbReference type="Gene3D" id="4.10.240.10">
    <property type="entry name" value="Zn(2)-C6 fungal-type DNA-binding domain"/>
    <property type="match status" value="1"/>
</dbReference>